<organism evidence="13">
    <name type="scientific">Darwinula stevensoni</name>
    <dbReference type="NCBI Taxonomy" id="69355"/>
    <lineage>
        <taxon>Eukaryota</taxon>
        <taxon>Metazoa</taxon>
        <taxon>Ecdysozoa</taxon>
        <taxon>Arthropoda</taxon>
        <taxon>Crustacea</taxon>
        <taxon>Oligostraca</taxon>
        <taxon>Ostracoda</taxon>
        <taxon>Podocopa</taxon>
        <taxon>Podocopida</taxon>
        <taxon>Darwinulocopina</taxon>
        <taxon>Darwinuloidea</taxon>
        <taxon>Darwinulidae</taxon>
        <taxon>Darwinula</taxon>
    </lineage>
</organism>
<sequence length="730" mass="83187">MRTMTTSPLELFVQAKNDIGKMVSEVEEYVVDCMSFLIELPKEKGIVTETQVKALNQYKIQIHGIREVLARDNMKVAFFGRTSNGKSTVINAMLHANILPSGIGHTTNCFCQVVGTDSEEAFLLTEESKEKHSVESVSQLAHALCHERLSEKALVEIHWPKKKCPLLRHEVVLVDSPGIDVSTNTDEWIDRHCLDADVFVLVNNSESILMVTEKNFFHKVSSKLSRPNIFILNNRWDAAALDPRSAEVHQQHMEHNRKFLVEELGICNREEADNRIFFVSAKEALYARLQEQGGLPPHTGAIELEGFANRYFEFQDFEKAFAECLSTSAVKTKFEQHVVRGKSIITDIASEMGKIQERAHHEKSKLMMQRQELVSKLDYVSHQLKLITSDEKDQICHTVEDVERKVSMALNEEIRRLHQLVEEFTADFLPNHIVITAYKRNLNAHLDKGLGSNMRARLSDAIASIVDSAKTTMTNRIKELLPEEKQHLVIARRQDHFEMFYRLNCDNLCEDFKEDIEFRFSLGLAALMHRFLGNKQASRLTIFGHSEPVPRPVLLTPGTPSNEFLPPSSDWAFAAKFLTAAVSGQGITGIVAFTTIVGLKLGWKILAAIGSVYGGIYLYERLTYTNKAKERRFKKQYVAHATKKLRLIVDLTSANCSHQVQQELSGKFARLAHLVDDHMDEMREGASQQEAQIKDLDKILESSRIHRNSANYWFNLFSIFERKYLQIDES</sequence>
<dbReference type="FunFam" id="3.40.50.300:FF:000214">
    <property type="entry name" value="Mitofusin 2"/>
    <property type="match status" value="1"/>
</dbReference>
<comment type="catalytic activity">
    <reaction evidence="11">
        <text>GTP + H2O = GDP + phosphate + H(+)</text>
        <dbReference type="Rhea" id="RHEA:19669"/>
        <dbReference type="ChEBI" id="CHEBI:15377"/>
        <dbReference type="ChEBI" id="CHEBI:15378"/>
        <dbReference type="ChEBI" id="CHEBI:37565"/>
        <dbReference type="ChEBI" id="CHEBI:43474"/>
        <dbReference type="ChEBI" id="CHEBI:58189"/>
    </reaction>
</comment>
<dbReference type="Pfam" id="PF00350">
    <property type="entry name" value="Dynamin_N"/>
    <property type="match status" value="1"/>
</dbReference>
<dbReference type="PANTHER" id="PTHR10465:SF3">
    <property type="entry name" value="TRANSMEMBRANE GTPASE MARF-RELATED"/>
    <property type="match status" value="1"/>
</dbReference>
<evidence type="ECO:0000256" key="10">
    <source>
        <dbReference type="ARBA" id="ARBA00023136"/>
    </source>
</evidence>
<dbReference type="EMBL" id="LR899541">
    <property type="protein sequence ID" value="CAD7240341.1"/>
    <property type="molecule type" value="Genomic_DNA"/>
</dbReference>
<evidence type="ECO:0000256" key="11">
    <source>
        <dbReference type="ARBA" id="ARBA00048548"/>
    </source>
</evidence>
<dbReference type="Pfam" id="PF04799">
    <property type="entry name" value="Fzo_mitofusin"/>
    <property type="match status" value="1"/>
</dbReference>
<evidence type="ECO:0000256" key="6">
    <source>
        <dbReference type="ARBA" id="ARBA00022989"/>
    </source>
</evidence>
<dbReference type="PANTHER" id="PTHR10465">
    <property type="entry name" value="TRANSMEMBRANE GTPASE FZO1"/>
    <property type="match status" value="1"/>
</dbReference>
<dbReference type="PROSITE" id="PS51718">
    <property type="entry name" value="G_DYNAMIN_2"/>
    <property type="match status" value="1"/>
</dbReference>
<dbReference type="OrthoDB" id="6256226at2759"/>
<keyword evidence="10" id="KW-0472">Membrane</keyword>
<evidence type="ECO:0000256" key="1">
    <source>
        <dbReference type="ARBA" id="ARBA00004374"/>
    </source>
</evidence>
<dbReference type="Gene3D" id="1.20.5.110">
    <property type="match status" value="1"/>
</dbReference>
<dbReference type="GO" id="GO:0051646">
    <property type="term" value="P:mitochondrion localization"/>
    <property type="evidence" value="ECO:0007669"/>
    <property type="project" value="TreeGrafter"/>
</dbReference>
<dbReference type="GO" id="GO:0005741">
    <property type="term" value="C:mitochondrial outer membrane"/>
    <property type="evidence" value="ECO:0007669"/>
    <property type="project" value="UniProtKB-SubCell"/>
</dbReference>
<keyword evidence="6" id="KW-1133">Transmembrane helix</keyword>
<dbReference type="Gene3D" id="3.40.50.300">
    <property type="entry name" value="P-loop containing nucleotide triphosphate hydrolases"/>
    <property type="match status" value="1"/>
</dbReference>
<evidence type="ECO:0000256" key="7">
    <source>
        <dbReference type="ARBA" id="ARBA00023054"/>
    </source>
</evidence>
<dbReference type="GO" id="GO:0005525">
    <property type="term" value="F:GTP binding"/>
    <property type="evidence" value="ECO:0007669"/>
    <property type="project" value="UniProtKB-KW"/>
</dbReference>
<dbReference type="AlphaFoldDB" id="A0A7R8X3X7"/>
<dbReference type="SUPFAM" id="SSF111479">
    <property type="entry name" value="Fzo-like conserved region"/>
    <property type="match status" value="1"/>
</dbReference>
<keyword evidence="14" id="KW-1185">Reference proteome</keyword>
<evidence type="ECO:0000256" key="4">
    <source>
        <dbReference type="ARBA" id="ARBA00022787"/>
    </source>
</evidence>
<keyword evidence="5" id="KW-0378">Hydrolase</keyword>
<accession>A0A7R8X3X7</accession>
<protein>
    <recommendedName>
        <fullName evidence="12">Dynamin-type G domain-containing protein</fullName>
    </recommendedName>
</protein>
<evidence type="ECO:0000256" key="3">
    <source>
        <dbReference type="ARBA" id="ARBA00022741"/>
    </source>
</evidence>
<dbReference type="SUPFAM" id="SSF52540">
    <property type="entry name" value="P-loop containing nucleoside triphosphate hydrolases"/>
    <property type="match status" value="1"/>
</dbReference>
<feature type="domain" description="Dynamin-type G" evidence="12">
    <location>
        <begin position="70"/>
        <end position="318"/>
    </location>
</feature>
<reference evidence="13" key="1">
    <citation type="submission" date="2020-11" db="EMBL/GenBank/DDBJ databases">
        <authorList>
            <person name="Tran Van P."/>
        </authorList>
    </citation>
    <scope>NUCLEOTIDE SEQUENCE</scope>
</reference>
<dbReference type="CDD" id="cd09912">
    <property type="entry name" value="DLP_2"/>
    <property type="match status" value="1"/>
</dbReference>
<evidence type="ECO:0000313" key="14">
    <source>
        <dbReference type="Proteomes" id="UP000677054"/>
    </source>
</evidence>
<dbReference type="InterPro" id="IPR006884">
    <property type="entry name" value="Fzo/mitofusin_HR2"/>
</dbReference>
<evidence type="ECO:0000259" key="12">
    <source>
        <dbReference type="PROSITE" id="PS51718"/>
    </source>
</evidence>
<dbReference type="EMBL" id="CAJPEV010000024">
    <property type="protein sequence ID" value="CAG0878986.1"/>
    <property type="molecule type" value="Genomic_DNA"/>
</dbReference>
<keyword evidence="9" id="KW-0342">GTP-binding</keyword>
<dbReference type="InterPro" id="IPR027417">
    <property type="entry name" value="P-loop_NTPase"/>
</dbReference>
<dbReference type="GO" id="GO:0008053">
    <property type="term" value="P:mitochondrial fusion"/>
    <property type="evidence" value="ECO:0007669"/>
    <property type="project" value="InterPro"/>
</dbReference>
<dbReference type="InterPro" id="IPR027094">
    <property type="entry name" value="Mitofusin_fam"/>
</dbReference>
<evidence type="ECO:0000256" key="5">
    <source>
        <dbReference type="ARBA" id="ARBA00022801"/>
    </source>
</evidence>
<keyword evidence="3" id="KW-0547">Nucleotide-binding</keyword>
<keyword evidence="8" id="KW-0496">Mitochondrion</keyword>
<evidence type="ECO:0000256" key="8">
    <source>
        <dbReference type="ARBA" id="ARBA00023128"/>
    </source>
</evidence>
<evidence type="ECO:0000313" key="13">
    <source>
        <dbReference type="EMBL" id="CAD7240341.1"/>
    </source>
</evidence>
<dbReference type="InterPro" id="IPR030381">
    <property type="entry name" value="G_DYNAMIN_dom"/>
</dbReference>
<keyword evidence="4" id="KW-1000">Mitochondrion outer membrane</keyword>
<evidence type="ECO:0000256" key="9">
    <source>
        <dbReference type="ARBA" id="ARBA00023134"/>
    </source>
</evidence>
<gene>
    <name evidence="13" type="ORF">DSTB1V02_LOCUS366</name>
</gene>
<keyword evidence="7" id="KW-0175">Coiled coil</keyword>
<keyword evidence="2" id="KW-0812">Transmembrane</keyword>
<proteinExistence type="predicted"/>
<comment type="subcellular location">
    <subcellularLocation>
        <location evidence="1">Mitochondrion outer membrane</location>
        <topology evidence="1">Multi-pass membrane protein</topology>
    </subcellularLocation>
</comment>
<dbReference type="GO" id="GO:0003924">
    <property type="term" value="F:GTPase activity"/>
    <property type="evidence" value="ECO:0007669"/>
    <property type="project" value="InterPro"/>
</dbReference>
<evidence type="ECO:0000256" key="2">
    <source>
        <dbReference type="ARBA" id="ARBA00022692"/>
    </source>
</evidence>
<name>A0A7R8X3X7_9CRUS</name>
<dbReference type="InterPro" id="IPR045063">
    <property type="entry name" value="Dynamin_N"/>
</dbReference>
<dbReference type="Proteomes" id="UP000677054">
    <property type="component" value="Unassembled WGS sequence"/>
</dbReference>